<dbReference type="InterPro" id="IPR036271">
    <property type="entry name" value="Tet_transcr_reg_TetR-rel_C_sf"/>
</dbReference>
<dbReference type="Proteomes" id="UP000548476">
    <property type="component" value="Unassembled WGS sequence"/>
</dbReference>
<protein>
    <submittedName>
        <fullName evidence="7">AcrR family transcriptional regulator</fullName>
    </submittedName>
</protein>
<accession>A0A841FAC2</accession>
<keyword evidence="3 5" id="KW-0238">DNA-binding</keyword>
<dbReference type="GO" id="GO:0003700">
    <property type="term" value="F:DNA-binding transcription factor activity"/>
    <property type="evidence" value="ECO:0007669"/>
    <property type="project" value="TreeGrafter"/>
</dbReference>
<reference evidence="7 8" key="1">
    <citation type="submission" date="2020-08" db="EMBL/GenBank/DDBJ databases">
        <title>Genomic Encyclopedia of Type Strains, Phase IV (KMG-IV): sequencing the most valuable type-strain genomes for metagenomic binning, comparative biology and taxonomic classification.</title>
        <authorList>
            <person name="Goeker M."/>
        </authorList>
    </citation>
    <scope>NUCLEOTIDE SEQUENCE [LARGE SCALE GENOMIC DNA]</scope>
    <source>
        <strain evidence="7 8">YIM 65646</strain>
    </source>
</reference>
<evidence type="ECO:0000259" key="6">
    <source>
        <dbReference type="PROSITE" id="PS50977"/>
    </source>
</evidence>
<keyword evidence="8" id="KW-1185">Reference proteome</keyword>
<dbReference type="Pfam" id="PF13977">
    <property type="entry name" value="TetR_C_6"/>
    <property type="match status" value="1"/>
</dbReference>
<dbReference type="Pfam" id="PF00440">
    <property type="entry name" value="TetR_N"/>
    <property type="match status" value="1"/>
</dbReference>
<dbReference type="SUPFAM" id="SSF46689">
    <property type="entry name" value="Homeodomain-like"/>
    <property type="match status" value="1"/>
</dbReference>
<dbReference type="Gene3D" id="1.10.357.10">
    <property type="entry name" value="Tetracycline Repressor, domain 2"/>
    <property type="match status" value="1"/>
</dbReference>
<evidence type="ECO:0000256" key="5">
    <source>
        <dbReference type="PROSITE-ProRule" id="PRU00335"/>
    </source>
</evidence>
<evidence type="ECO:0000256" key="3">
    <source>
        <dbReference type="ARBA" id="ARBA00023125"/>
    </source>
</evidence>
<proteinExistence type="predicted"/>
<dbReference type="AlphaFoldDB" id="A0A841FAC2"/>
<gene>
    <name evidence="7" type="ORF">HNR73_000077</name>
</gene>
<evidence type="ECO:0000256" key="1">
    <source>
        <dbReference type="ARBA" id="ARBA00022491"/>
    </source>
</evidence>
<dbReference type="SUPFAM" id="SSF48498">
    <property type="entry name" value="Tetracyclin repressor-like, C-terminal domain"/>
    <property type="match status" value="1"/>
</dbReference>
<name>A0A841FAC2_9ACTN</name>
<dbReference type="GO" id="GO:0000976">
    <property type="term" value="F:transcription cis-regulatory region binding"/>
    <property type="evidence" value="ECO:0007669"/>
    <property type="project" value="TreeGrafter"/>
</dbReference>
<dbReference type="PANTHER" id="PTHR30055">
    <property type="entry name" value="HTH-TYPE TRANSCRIPTIONAL REGULATOR RUTR"/>
    <property type="match status" value="1"/>
</dbReference>
<dbReference type="InterPro" id="IPR023772">
    <property type="entry name" value="DNA-bd_HTH_TetR-type_CS"/>
</dbReference>
<evidence type="ECO:0000313" key="7">
    <source>
        <dbReference type="EMBL" id="MBB6032235.1"/>
    </source>
</evidence>
<dbReference type="InterPro" id="IPR009057">
    <property type="entry name" value="Homeodomain-like_sf"/>
</dbReference>
<comment type="caution">
    <text evidence="7">The sequence shown here is derived from an EMBL/GenBank/DDBJ whole genome shotgun (WGS) entry which is preliminary data.</text>
</comment>
<dbReference type="InterPro" id="IPR039538">
    <property type="entry name" value="BetI_C"/>
</dbReference>
<feature type="DNA-binding region" description="H-T-H motif" evidence="5">
    <location>
        <begin position="32"/>
        <end position="51"/>
    </location>
</feature>
<dbReference type="PANTHER" id="PTHR30055:SF148">
    <property type="entry name" value="TETR-FAMILY TRANSCRIPTIONAL REGULATOR"/>
    <property type="match status" value="1"/>
</dbReference>
<evidence type="ECO:0000256" key="4">
    <source>
        <dbReference type="ARBA" id="ARBA00023163"/>
    </source>
</evidence>
<dbReference type="InterPro" id="IPR001647">
    <property type="entry name" value="HTH_TetR"/>
</dbReference>
<dbReference type="RefSeq" id="WP_184785164.1">
    <property type="nucleotide sequence ID" value="NZ_BONT01000062.1"/>
</dbReference>
<feature type="domain" description="HTH tetR-type" evidence="6">
    <location>
        <begin position="9"/>
        <end position="69"/>
    </location>
</feature>
<sequence length="206" mass="22129">MPRPRGDHEARRRDLSEAVWRVLAEHGFGGLTMRAVAAELNATTGLLTHYFPTKRDLLAYALELLDTRTQARPRREPGEGIAAIRAALLDILPLTPKDAAANKTWISSWDAALGDEGLSVDHAERYARSRKRMRVLVEAAQARGEIRAGDPGLVSEGAHAFVLGLVVQAVFDPAAFPPERQVELLDDYLAGLGGAPGGPGAPPSVT</sequence>
<dbReference type="InterPro" id="IPR050109">
    <property type="entry name" value="HTH-type_TetR-like_transc_reg"/>
</dbReference>
<dbReference type="PROSITE" id="PS50977">
    <property type="entry name" value="HTH_TETR_2"/>
    <property type="match status" value="1"/>
</dbReference>
<organism evidence="7 8">
    <name type="scientific">Phytomonospora endophytica</name>
    <dbReference type="NCBI Taxonomy" id="714109"/>
    <lineage>
        <taxon>Bacteria</taxon>
        <taxon>Bacillati</taxon>
        <taxon>Actinomycetota</taxon>
        <taxon>Actinomycetes</taxon>
        <taxon>Micromonosporales</taxon>
        <taxon>Micromonosporaceae</taxon>
        <taxon>Phytomonospora</taxon>
    </lineage>
</organism>
<keyword evidence="4" id="KW-0804">Transcription</keyword>
<evidence type="ECO:0000313" key="8">
    <source>
        <dbReference type="Proteomes" id="UP000548476"/>
    </source>
</evidence>
<dbReference type="EMBL" id="JACHGT010000001">
    <property type="protein sequence ID" value="MBB6032235.1"/>
    <property type="molecule type" value="Genomic_DNA"/>
</dbReference>
<evidence type="ECO:0000256" key="2">
    <source>
        <dbReference type="ARBA" id="ARBA00023015"/>
    </source>
</evidence>
<keyword evidence="1" id="KW-0678">Repressor</keyword>
<keyword evidence="2" id="KW-0805">Transcription regulation</keyword>
<dbReference type="PROSITE" id="PS01081">
    <property type="entry name" value="HTH_TETR_1"/>
    <property type="match status" value="1"/>
</dbReference>